<sequence length="401" mass="42197">MTMPALRSSLLAAAMIACTLPASANDKPFRIGVIDDMSGTFSDNGGPGTALSVRMAVEDFGGSVLGRPIEVVVADHQSKPDIGSAQARQFIDERGVSVILPGGSSSVGLAVQAVAREREITTLVSGGYAPNFTGNQCSPYGTQWAPSTAELANAVAKGVVDEGGNKWFFLTADYVFGHSLAADAGKAVKTAGGQVVGEARHPLGTADLSSPLLTAQSSGANVIGLANAGPDLVNSLKQMREFGVKAKPATMLVYENNVVALGLPAAQGLKLSAPFYWDINDATRAWAKRYMARFDNKVPTMGHALAYIATTHYLKAVKALGSDDAKGIARKMRELPITGDMIQKARIQDNGRVVMDMHLFEVKSPAESKSPADLYKVLATLPSEGLFTPAEQSGCQHLHKP</sequence>
<accession>A0ABU3S218</accession>
<keyword evidence="2 4" id="KW-0732">Signal</keyword>
<dbReference type="Pfam" id="PF13458">
    <property type="entry name" value="Peripla_BP_6"/>
    <property type="match status" value="1"/>
</dbReference>
<dbReference type="InterPro" id="IPR028082">
    <property type="entry name" value="Peripla_BP_I"/>
</dbReference>
<organism evidence="6 7">
    <name type="scientific">Bosea rubneri</name>
    <dbReference type="NCBI Taxonomy" id="3075434"/>
    <lineage>
        <taxon>Bacteria</taxon>
        <taxon>Pseudomonadati</taxon>
        <taxon>Pseudomonadota</taxon>
        <taxon>Alphaproteobacteria</taxon>
        <taxon>Hyphomicrobiales</taxon>
        <taxon>Boseaceae</taxon>
        <taxon>Bosea</taxon>
    </lineage>
</organism>
<evidence type="ECO:0000313" key="7">
    <source>
        <dbReference type="Proteomes" id="UP001254257"/>
    </source>
</evidence>
<feature type="domain" description="Leucine-binding protein" evidence="5">
    <location>
        <begin position="29"/>
        <end position="363"/>
    </location>
</feature>
<evidence type="ECO:0000256" key="4">
    <source>
        <dbReference type="SAM" id="SignalP"/>
    </source>
</evidence>
<dbReference type="InterPro" id="IPR051010">
    <property type="entry name" value="BCAA_transport"/>
</dbReference>
<dbReference type="Proteomes" id="UP001254257">
    <property type="component" value="Unassembled WGS sequence"/>
</dbReference>
<evidence type="ECO:0000259" key="5">
    <source>
        <dbReference type="Pfam" id="PF13458"/>
    </source>
</evidence>
<dbReference type="EMBL" id="JAWDID010000001">
    <property type="protein sequence ID" value="MDU0338487.1"/>
    <property type="molecule type" value="Genomic_DNA"/>
</dbReference>
<feature type="signal peptide" evidence="4">
    <location>
        <begin position="1"/>
        <end position="24"/>
    </location>
</feature>
<feature type="chain" id="PRO_5045411144" evidence="4">
    <location>
        <begin position="25"/>
        <end position="401"/>
    </location>
</feature>
<keyword evidence="3" id="KW-0813">Transport</keyword>
<comment type="caution">
    <text evidence="6">The sequence shown here is derived from an EMBL/GenBank/DDBJ whole genome shotgun (WGS) entry which is preliminary data.</text>
</comment>
<evidence type="ECO:0000256" key="2">
    <source>
        <dbReference type="ARBA" id="ARBA00022729"/>
    </source>
</evidence>
<protein>
    <submittedName>
        <fullName evidence="6">ABC transporter substrate-binding protein</fullName>
    </submittedName>
</protein>
<evidence type="ECO:0000313" key="6">
    <source>
        <dbReference type="EMBL" id="MDU0338487.1"/>
    </source>
</evidence>
<dbReference type="SUPFAM" id="SSF53822">
    <property type="entry name" value="Periplasmic binding protein-like I"/>
    <property type="match status" value="1"/>
</dbReference>
<dbReference type="InterPro" id="IPR028081">
    <property type="entry name" value="Leu-bd"/>
</dbReference>
<dbReference type="Gene3D" id="3.40.50.2300">
    <property type="match status" value="2"/>
</dbReference>
<keyword evidence="7" id="KW-1185">Reference proteome</keyword>
<evidence type="ECO:0000256" key="1">
    <source>
        <dbReference type="ARBA" id="ARBA00010062"/>
    </source>
</evidence>
<gene>
    <name evidence="6" type="ORF">RKE40_01260</name>
</gene>
<dbReference type="PANTHER" id="PTHR30483:SF6">
    <property type="entry name" value="PERIPLASMIC BINDING PROTEIN OF ABC TRANSPORTER FOR NATURAL AMINO ACIDS"/>
    <property type="match status" value="1"/>
</dbReference>
<proteinExistence type="inferred from homology"/>
<evidence type="ECO:0000256" key="3">
    <source>
        <dbReference type="ARBA" id="ARBA00022970"/>
    </source>
</evidence>
<comment type="similarity">
    <text evidence="1">Belongs to the leucine-binding protein family.</text>
</comment>
<reference evidence="6 7" key="1">
    <citation type="submission" date="2023-09" db="EMBL/GenBank/DDBJ databases">
        <title>Whole genome shotgun sequencing (WGS) of Bosea sp. ZW T0_25, isolated from stored onions (Allium cepa).</title>
        <authorList>
            <person name="Stoll D.A."/>
            <person name="Huch M."/>
        </authorList>
    </citation>
    <scope>NUCLEOTIDE SEQUENCE [LARGE SCALE GENOMIC DNA]</scope>
    <source>
        <strain evidence="6 7">ZW T0_25</strain>
    </source>
</reference>
<keyword evidence="3" id="KW-0029">Amino-acid transport</keyword>
<dbReference type="PROSITE" id="PS51257">
    <property type="entry name" value="PROKAR_LIPOPROTEIN"/>
    <property type="match status" value="1"/>
</dbReference>
<dbReference type="RefSeq" id="WP_316016427.1">
    <property type="nucleotide sequence ID" value="NZ_JAWDID010000001.1"/>
</dbReference>
<dbReference type="CDD" id="cd06327">
    <property type="entry name" value="PBP1_SBP-like"/>
    <property type="match status" value="1"/>
</dbReference>
<name>A0ABU3S218_9HYPH</name>
<dbReference type="PANTHER" id="PTHR30483">
    <property type="entry name" value="LEUCINE-SPECIFIC-BINDING PROTEIN"/>
    <property type="match status" value="1"/>
</dbReference>